<name>A0A915YLE6_9BACT</name>
<gene>
    <name evidence="2" type="ORF">AsAng_0058750</name>
</gene>
<dbReference type="KEGG" id="aup:AsAng_0058750"/>
<dbReference type="InterPro" id="IPR011322">
    <property type="entry name" value="N-reg_PII-like_a/b"/>
</dbReference>
<dbReference type="Proteomes" id="UP001060919">
    <property type="component" value="Chromosome"/>
</dbReference>
<organism evidence="2 3">
    <name type="scientific">Aureispira anguillae</name>
    <dbReference type="NCBI Taxonomy" id="2864201"/>
    <lineage>
        <taxon>Bacteria</taxon>
        <taxon>Pseudomonadati</taxon>
        <taxon>Bacteroidota</taxon>
        <taxon>Saprospiria</taxon>
        <taxon>Saprospirales</taxon>
        <taxon>Saprospiraceae</taxon>
        <taxon>Aureispira</taxon>
    </lineage>
</organism>
<evidence type="ECO:0000256" key="1">
    <source>
        <dbReference type="SAM" id="Phobius"/>
    </source>
</evidence>
<accession>A0A915YLE6</accession>
<sequence length="126" mass="14390">MSLIIVQHFYDLAELALAKRKLEEAGIKTVSRDELTMQVTTIEARAIGGAKLLVNKQDYVRASQLLIEAGFMDANNNPKDFWIVDFLDGIAKQFPLVRQFPKELRVVFLSFFIIAIPFMLVLLLYI</sequence>
<proteinExistence type="predicted"/>
<dbReference type="EMBL" id="AP026867">
    <property type="protein sequence ID" value="BDS15091.1"/>
    <property type="molecule type" value="Genomic_DNA"/>
</dbReference>
<keyword evidence="1" id="KW-0472">Membrane</keyword>
<dbReference type="AlphaFoldDB" id="A0A915YLE6"/>
<dbReference type="RefSeq" id="WP_264790276.1">
    <property type="nucleotide sequence ID" value="NZ_AP026867.1"/>
</dbReference>
<dbReference type="Gene3D" id="3.30.70.790">
    <property type="entry name" value="UreE, C-terminal domain"/>
    <property type="match status" value="1"/>
</dbReference>
<reference evidence="2" key="1">
    <citation type="submission" date="2022-09" db="EMBL/GenBank/DDBJ databases">
        <title>Aureispira anguillicida sp. nov., isolated from Leptocephalus of Japanese eel Anguilla japonica.</title>
        <authorList>
            <person name="Yuasa K."/>
            <person name="Mekata T."/>
            <person name="Ikunari K."/>
        </authorList>
    </citation>
    <scope>NUCLEOTIDE SEQUENCE</scope>
    <source>
        <strain evidence="2">EL160426</strain>
    </source>
</reference>
<keyword evidence="3" id="KW-1185">Reference proteome</keyword>
<protein>
    <submittedName>
        <fullName evidence="2">DUF2007 domain-containing protein</fullName>
    </submittedName>
</protein>
<keyword evidence="1" id="KW-0812">Transmembrane</keyword>
<evidence type="ECO:0000313" key="2">
    <source>
        <dbReference type="EMBL" id="BDS15091.1"/>
    </source>
</evidence>
<dbReference type="SUPFAM" id="SSF54913">
    <property type="entry name" value="GlnB-like"/>
    <property type="match status" value="1"/>
</dbReference>
<keyword evidence="1" id="KW-1133">Transmembrane helix</keyword>
<evidence type="ECO:0000313" key="3">
    <source>
        <dbReference type="Proteomes" id="UP001060919"/>
    </source>
</evidence>
<feature type="transmembrane region" description="Helical" evidence="1">
    <location>
        <begin position="106"/>
        <end position="125"/>
    </location>
</feature>